<dbReference type="InterPro" id="IPR036271">
    <property type="entry name" value="Tet_transcr_reg_TetR-rel_C_sf"/>
</dbReference>
<dbReference type="InterPro" id="IPR009057">
    <property type="entry name" value="Homeodomain-like_sf"/>
</dbReference>
<evidence type="ECO:0000313" key="7">
    <source>
        <dbReference type="Proteomes" id="UP001610063"/>
    </source>
</evidence>
<feature type="domain" description="HTH tetR-type" evidence="5">
    <location>
        <begin position="2"/>
        <end position="62"/>
    </location>
</feature>
<dbReference type="Proteomes" id="UP001610063">
    <property type="component" value="Unassembled WGS sequence"/>
</dbReference>
<dbReference type="SUPFAM" id="SSF46689">
    <property type="entry name" value="Homeodomain-like"/>
    <property type="match status" value="1"/>
</dbReference>
<keyword evidence="2 4" id="KW-0238">DNA-binding</keyword>
<proteinExistence type="predicted"/>
<comment type="caution">
    <text evidence="6">The sequence shown here is derived from an EMBL/GenBank/DDBJ whole genome shotgun (WGS) entry which is preliminary data.</text>
</comment>
<gene>
    <name evidence="6" type="ORF">ACHKAR_04020</name>
</gene>
<sequence>MSDTKQDILNLAEHLIRSRGYHAFSYKDLSTPLQVKNAAIHYYFPSKKDLGVAVIRKNIEALENCFASWAGLPAREQLFNFIEIYSLNNQSNLICFMGALGPAYQSLPEEMRAPLTEAGLEIRNWLKWILNKGIEENAFHFNETIEEKADVIITSLLASLILNRVTGDRVLENVVSLIHKTI</sequence>
<dbReference type="Pfam" id="PF00440">
    <property type="entry name" value="TetR_N"/>
    <property type="match status" value="1"/>
</dbReference>
<evidence type="ECO:0000256" key="3">
    <source>
        <dbReference type="ARBA" id="ARBA00023163"/>
    </source>
</evidence>
<evidence type="ECO:0000256" key="4">
    <source>
        <dbReference type="PROSITE-ProRule" id="PRU00335"/>
    </source>
</evidence>
<evidence type="ECO:0000259" key="5">
    <source>
        <dbReference type="PROSITE" id="PS50977"/>
    </source>
</evidence>
<dbReference type="PANTHER" id="PTHR47506">
    <property type="entry name" value="TRANSCRIPTIONAL REGULATORY PROTEIN"/>
    <property type="match status" value="1"/>
</dbReference>
<dbReference type="InterPro" id="IPR001647">
    <property type="entry name" value="HTH_TetR"/>
</dbReference>
<evidence type="ECO:0000256" key="1">
    <source>
        <dbReference type="ARBA" id="ARBA00023015"/>
    </source>
</evidence>
<keyword evidence="1" id="KW-0805">Transcription regulation</keyword>
<evidence type="ECO:0000313" key="6">
    <source>
        <dbReference type="EMBL" id="MFH6982589.1"/>
    </source>
</evidence>
<dbReference type="SUPFAM" id="SSF48498">
    <property type="entry name" value="Tetracyclin repressor-like, C-terminal domain"/>
    <property type="match status" value="1"/>
</dbReference>
<dbReference type="PROSITE" id="PS50977">
    <property type="entry name" value="HTH_TETR_2"/>
    <property type="match status" value="1"/>
</dbReference>
<dbReference type="PANTHER" id="PTHR47506:SF1">
    <property type="entry name" value="HTH-TYPE TRANSCRIPTIONAL REGULATOR YJDC"/>
    <property type="match status" value="1"/>
</dbReference>
<dbReference type="Gene3D" id="1.10.357.10">
    <property type="entry name" value="Tetracycline Repressor, domain 2"/>
    <property type="match status" value="1"/>
</dbReference>
<evidence type="ECO:0000256" key="2">
    <source>
        <dbReference type="ARBA" id="ARBA00023125"/>
    </source>
</evidence>
<feature type="DNA-binding region" description="H-T-H motif" evidence="4">
    <location>
        <begin position="25"/>
        <end position="44"/>
    </location>
</feature>
<keyword evidence="3" id="KW-0804">Transcription</keyword>
<protein>
    <submittedName>
        <fullName evidence="6">TetR/AcrR family transcriptional regulator</fullName>
    </submittedName>
</protein>
<dbReference type="RefSeq" id="WP_395416276.1">
    <property type="nucleotide sequence ID" value="NZ_JBIPKE010000012.1"/>
</dbReference>
<reference evidence="6 7" key="1">
    <citation type="journal article" date="2013" name="Int. J. Syst. Evol. Microbiol.">
        <title>Marinoscillum luteum sp. nov., isolated from marine sediment.</title>
        <authorList>
            <person name="Cha I.T."/>
            <person name="Park S.J."/>
            <person name="Kim S.J."/>
            <person name="Kim J.G."/>
            <person name="Jung M.Y."/>
            <person name="Shin K.S."/>
            <person name="Kwon K.K."/>
            <person name="Yang S.H."/>
            <person name="Seo Y.S."/>
            <person name="Rhee S.K."/>
        </authorList>
    </citation>
    <scope>NUCLEOTIDE SEQUENCE [LARGE SCALE GENOMIC DNA]</scope>
    <source>
        <strain evidence="6 7">KCTC 23939</strain>
    </source>
</reference>
<accession>A0ABW7N4U3</accession>
<name>A0ABW7N4U3_9BACT</name>
<keyword evidence="7" id="KW-1185">Reference proteome</keyword>
<dbReference type="EMBL" id="JBIPKE010000012">
    <property type="protein sequence ID" value="MFH6982589.1"/>
    <property type="molecule type" value="Genomic_DNA"/>
</dbReference>
<organism evidence="6 7">
    <name type="scientific">Marinoscillum luteum</name>
    <dbReference type="NCBI Taxonomy" id="861051"/>
    <lineage>
        <taxon>Bacteria</taxon>
        <taxon>Pseudomonadati</taxon>
        <taxon>Bacteroidota</taxon>
        <taxon>Cytophagia</taxon>
        <taxon>Cytophagales</taxon>
        <taxon>Reichenbachiellaceae</taxon>
        <taxon>Marinoscillum</taxon>
    </lineage>
</organism>